<keyword evidence="4" id="KW-1185">Reference proteome</keyword>
<evidence type="ECO:0000259" key="2">
    <source>
        <dbReference type="PROSITE" id="PS51186"/>
    </source>
</evidence>
<proteinExistence type="predicted"/>
<organism evidence="3 4">
    <name type="scientific">Microbacterium endophyticum</name>
    <dbReference type="NCBI Taxonomy" id="1526412"/>
    <lineage>
        <taxon>Bacteria</taxon>
        <taxon>Bacillati</taxon>
        <taxon>Actinomycetota</taxon>
        <taxon>Actinomycetes</taxon>
        <taxon>Micrococcales</taxon>
        <taxon>Microbacteriaceae</taxon>
        <taxon>Microbacterium</taxon>
    </lineage>
</organism>
<evidence type="ECO:0000313" key="3">
    <source>
        <dbReference type="EMBL" id="MBB2974892.1"/>
    </source>
</evidence>
<dbReference type="GO" id="GO:0030649">
    <property type="term" value="P:aminoglycoside antibiotic catabolic process"/>
    <property type="evidence" value="ECO:0007669"/>
    <property type="project" value="TreeGrafter"/>
</dbReference>
<dbReference type="CDD" id="cd04301">
    <property type="entry name" value="NAT_SF"/>
    <property type="match status" value="1"/>
</dbReference>
<dbReference type="Gene3D" id="3.40.630.30">
    <property type="match status" value="2"/>
</dbReference>
<protein>
    <submittedName>
        <fullName evidence="3">Putative acetyltransferase</fullName>
    </submittedName>
</protein>
<dbReference type="InterPro" id="IPR041380">
    <property type="entry name" value="Acetyltransf_17"/>
</dbReference>
<feature type="compositionally biased region" description="Basic and acidic residues" evidence="1">
    <location>
        <begin position="1"/>
        <end position="11"/>
    </location>
</feature>
<dbReference type="PANTHER" id="PTHR37817">
    <property type="entry name" value="N-ACETYLTRANSFERASE EIS"/>
    <property type="match status" value="1"/>
</dbReference>
<dbReference type="InterPro" id="IPR025559">
    <property type="entry name" value="Eis_dom"/>
</dbReference>
<feature type="domain" description="N-acetyltransferase" evidence="2">
    <location>
        <begin position="25"/>
        <end position="181"/>
    </location>
</feature>
<reference evidence="3 4" key="1">
    <citation type="submission" date="2020-08" db="EMBL/GenBank/DDBJ databases">
        <title>Sequencing the genomes of 1000 actinobacteria strains.</title>
        <authorList>
            <person name="Klenk H.-P."/>
        </authorList>
    </citation>
    <scope>NUCLEOTIDE SEQUENCE [LARGE SCALE GENOMIC DNA]</scope>
    <source>
        <strain evidence="3 4">DSM 27099</strain>
    </source>
</reference>
<dbReference type="Gene3D" id="3.30.1050.10">
    <property type="entry name" value="SCP2 sterol-binding domain"/>
    <property type="match status" value="1"/>
</dbReference>
<keyword evidence="3" id="KW-0808">Transferase</keyword>
<evidence type="ECO:0000313" key="4">
    <source>
        <dbReference type="Proteomes" id="UP000529310"/>
    </source>
</evidence>
<gene>
    <name evidence="3" type="ORF">FHX49_000433</name>
</gene>
<dbReference type="RefSeq" id="WP_165142196.1">
    <property type="nucleotide sequence ID" value="NZ_CP049255.1"/>
</dbReference>
<dbReference type="SUPFAM" id="SSF55729">
    <property type="entry name" value="Acyl-CoA N-acyltransferases (Nat)"/>
    <property type="match status" value="1"/>
</dbReference>
<dbReference type="Pfam" id="PF17668">
    <property type="entry name" value="Acetyltransf_17"/>
    <property type="match status" value="1"/>
</dbReference>
<dbReference type="Pfam" id="PF13530">
    <property type="entry name" value="SCP2_2"/>
    <property type="match status" value="1"/>
</dbReference>
<dbReference type="InterPro" id="IPR051554">
    <property type="entry name" value="Acetyltransferase_Eis"/>
</dbReference>
<dbReference type="InterPro" id="IPR016181">
    <property type="entry name" value="Acyl_CoA_acyltransferase"/>
</dbReference>
<dbReference type="PANTHER" id="PTHR37817:SF1">
    <property type="entry name" value="N-ACETYLTRANSFERASE EIS"/>
    <property type="match status" value="1"/>
</dbReference>
<dbReference type="Pfam" id="PF13527">
    <property type="entry name" value="Acetyltransf_9"/>
    <property type="match status" value="1"/>
</dbReference>
<dbReference type="SUPFAM" id="SSF55718">
    <property type="entry name" value="SCP-like"/>
    <property type="match status" value="1"/>
</dbReference>
<comment type="caution">
    <text evidence="3">The sequence shown here is derived from an EMBL/GenBank/DDBJ whole genome shotgun (WGS) entry which is preliminary data.</text>
</comment>
<dbReference type="GO" id="GO:0034069">
    <property type="term" value="F:aminoglycoside N-acetyltransferase activity"/>
    <property type="evidence" value="ECO:0007669"/>
    <property type="project" value="TreeGrafter"/>
</dbReference>
<accession>A0A7W4V143</accession>
<sequence length="437" mass="48062">MNLTTAHHDGPVDQQSSEKLARRGLELRRMSNEMKEFEPWFEAVSRGFLDAEPTDVQRDATHARFDYRRLIGVIDSTGVMPEIPVGTFASWISAVSLPGEHVVTTCAISDVTVAPTHRRRGIARAMMEGELRRAAAVGIPMATLTVTESNIYGRYGFAPAATAGRWIIDAKRASWIGPDYPGRLDFISRAAWRELAPEIFERVRPGRPGEAKMPGGYWDRFAGTRPDVEKPGKRRAVQYTDTEGVVRGVALYAITENKEDFTKSHLEILSLISDDDAAHGALWRFFIDHDLIGEIRMDEGGIHDPVLWMISDQKAAKVTLFDHHYLRILDLPVVLASRTYATPGRFLLDISDPLDITGGRWLIDIDASGSAQISPAPNAVPDGVTEARMGIGELGAIMAGQVSAATLAAAGRIETTAAVALARAFSWHEQARLSFVY</sequence>
<dbReference type="AlphaFoldDB" id="A0A7W4V143"/>
<name>A0A7W4V143_9MICO</name>
<dbReference type="EMBL" id="JACHWQ010000001">
    <property type="protein sequence ID" value="MBB2974892.1"/>
    <property type="molecule type" value="Genomic_DNA"/>
</dbReference>
<dbReference type="PROSITE" id="PS51186">
    <property type="entry name" value="GNAT"/>
    <property type="match status" value="1"/>
</dbReference>
<feature type="region of interest" description="Disordered" evidence="1">
    <location>
        <begin position="1"/>
        <end position="21"/>
    </location>
</feature>
<dbReference type="InterPro" id="IPR036527">
    <property type="entry name" value="SCP2_sterol-bd_dom_sf"/>
</dbReference>
<dbReference type="InterPro" id="IPR000182">
    <property type="entry name" value="GNAT_dom"/>
</dbReference>
<evidence type="ECO:0000256" key="1">
    <source>
        <dbReference type="SAM" id="MobiDB-lite"/>
    </source>
</evidence>
<dbReference type="Proteomes" id="UP000529310">
    <property type="component" value="Unassembled WGS sequence"/>
</dbReference>